<proteinExistence type="predicted"/>
<keyword evidence="2" id="KW-1133">Transmembrane helix</keyword>
<dbReference type="Proteomes" id="UP000503447">
    <property type="component" value="Chromosome"/>
</dbReference>
<protein>
    <submittedName>
        <fullName evidence="3">Uncharacterized protein</fullName>
    </submittedName>
</protein>
<gene>
    <name evidence="3" type="ORF">FTUN_0945</name>
</gene>
<feature type="region of interest" description="Disordered" evidence="1">
    <location>
        <begin position="1"/>
        <end position="30"/>
    </location>
</feature>
<dbReference type="AlphaFoldDB" id="A0A6M5YHA5"/>
<feature type="compositionally biased region" description="Basic residues" evidence="1">
    <location>
        <begin position="1"/>
        <end position="18"/>
    </location>
</feature>
<feature type="compositionally biased region" description="Basic and acidic residues" evidence="1">
    <location>
        <begin position="19"/>
        <end position="30"/>
    </location>
</feature>
<dbReference type="EMBL" id="CP053452">
    <property type="protein sequence ID" value="QJW93439.1"/>
    <property type="molecule type" value="Genomic_DNA"/>
</dbReference>
<evidence type="ECO:0000256" key="2">
    <source>
        <dbReference type="SAM" id="Phobius"/>
    </source>
</evidence>
<feature type="transmembrane region" description="Helical" evidence="2">
    <location>
        <begin position="36"/>
        <end position="57"/>
    </location>
</feature>
<evidence type="ECO:0000256" key="1">
    <source>
        <dbReference type="SAM" id="MobiDB-lite"/>
    </source>
</evidence>
<keyword evidence="2" id="KW-0472">Membrane</keyword>
<dbReference type="RefSeq" id="WP_171469624.1">
    <property type="nucleotide sequence ID" value="NZ_CP053452.2"/>
</dbReference>
<name>A0A6M5YHA5_9BACT</name>
<keyword evidence="4" id="KW-1185">Reference proteome</keyword>
<dbReference type="KEGG" id="ftj:FTUN_0945"/>
<sequence length="58" mass="6447">MNHSAKKQHHEQARKKHKQDALDHAREAARRGPSKLPIVFLLIGLAAIIALVAVASFR</sequence>
<keyword evidence="2" id="KW-0812">Transmembrane</keyword>
<evidence type="ECO:0000313" key="3">
    <source>
        <dbReference type="EMBL" id="QJW93439.1"/>
    </source>
</evidence>
<organism evidence="3 4">
    <name type="scientific">Frigoriglobus tundricola</name>
    <dbReference type="NCBI Taxonomy" id="2774151"/>
    <lineage>
        <taxon>Bacteria</taxon>
        <taxon>Pseudomonadati</taxon>
        <taxon>Planctomycetota</taxon>
        <taxon>Planctomycetia</taxon>
        <taxon>Gemmatales</taxon>
        <taxon>Gemmataceae</taxon>
        <taxon>Frigoriglobus</taxon>
    </lineage>
</organism>
<accession>A0A6M5YHA5</accession>
<evidence type="ECO:0000313" key="4">
    <source>
        <dbReference type="Proteomes" id="UP000503447"/>
    </source>
</evidence>
<reference evidence="4" key="1">
    <citation type="submission" date="2020-05" db="EMBL/GenBank/DDBJ databases">
        <title>Frigoriglobus tundricola gen. nov., sp. nov., a psychrotolerant cellulolytic planctomycete of the family Gemmataceae with two divergent copies of 16S rRNA gene.</title>
        <authorList>
            <person name="Kulichevskaya I.S."/>
            <person name="Ivanova A.A."/>
            <person name="Naumoff D.G."/>
            <person name="Beletsky A.V."/>
            <person name="Rijpstra W.I.C."/>
            <person name="Sinninghe Damste J.S."/>
            <person name="Mardanov A.V."/>
            <person name="Ravin N.V."/>
            <person name="Dedysh S.N."/>
        </authorList>
    </citation>
    <scope>NUCLEOTIDE SEQUENCE [LARGE SCALE GENOMIC DNA]</scope>
    <source>
        <strain evidence="4">PL17</strain>
    </source>
</reference>